<evidence type="ECO:0000313" key="2">
    <source>
        <dbReference type="Proteomes" id="UP000095059"/>
    </source>
</evidence>
<proteinExistence type="predicted"/>
<dbReference type="Proteomes" id="UP000095059">
    <property type="component" value="Unassembled WGS sequence"/>
</dbReference>
<dbReference type="Gene3D" id="2.60.40.1080">
    <property type="match status" value="1"/>
</dbReference>
<keyword evidence="2" id="KW-1185">Reference proteome</keyword>
<dbReference type="RefSeq" id="WP_017021605.1">
    <property type="nucleotide sequence ID" value="NZ_AJYJ02000098.1"/>
</dbReference>
<reference evidence="1 2" key="1">
    <citation type="journal article" date="2012" name="Science">
        <title>Ecological populations of bacteria act as socially cohesive units of antibiotic production and resistance.</title>
        <authorList>
            <person name="Cordero O.X."/>
            <person name="Wildschutte H."/>
            <person name="Kirkup B."/>
            <person name="Proehl S."/>
            <person name="Ngo L."/>
            <person name="Hussain F."/>
            <person name="Le Roux F."/>
            <person name="Mincer T."/>
            <person name="Polz M.F."/>
        </authorList>
    </citation>
    <scope>NUCLEOTIDE SEQUENCE [LARGE SCALE GENOMIC DNA]</scope>
    <source>
        <strain evidence="1 2">5S-186</strain>
    </source>
</reference>
<dbReference type="EMBL" id="AJYJ02000098">
    <property type="protein sequence ID" value="OEF11838.1"/>
    <property type="molecule type" value="Genomic_DNA"/>
</dbReference>
<sequence length="314" mass="35110">MFLDNVRLAILIVATMLLLACRSEGVFSDSNSVLLPKSSPYQVTPSLYQIDIINNPLNIYIPMKYSAMGKYDDGTEVDVSSSVHWVAFTPEIVNFDATGVASPKQVGSTLVIAELDGITSDAVELNIVSSMVCGHIVGTSINKEANGGINNIGKDNAMGECLKVREVTHNEKIKYFTAVPSFDMVTLISENIDDIRFDPEIDEFGSQSRFANFSWEQGITWCDHLSDINFMSKSNWKMASIDELDSLFYYENSNGSNSLLDLYGWPIRILYWTEDKGEFENTRMTYGLSNSYPRDFNMEPHLSSSFYVSCVVSI</sequence>
<organism evidence="1 2">
    <name type="scientific">Aliivibrio logei 5S-186</name>
    <dbReference type="NCBI Taxonomy" id="626086"/>
    <lineage>
        <taxon>Bacteria</taxon>
        <taxon>Pseudomonadati</taxon>
        <taxon>Pseudomonadota</taxon>
        <taxon>Gammaproteobacteria</taxon>
        <taxon>Vibrionales</taxon>
        <taxon>Vibrionaceae</taxon>
        <taxon>Aliivibrio</taxon>
    </lineage>
</organism>
<evidence type="ECO:0008006" key="3">
    <source>
        <dbReference type="Google" id="ProtNLM"/>
    </source>
</evidence>
<name>A0ABX3ATH8_ALILO</name>
<dbReference type="PROSITE" id="PS51257">
    <property type="entry name" value="PROKAR_LIPOPROTEIN"/>
    <property type="match status" value="1"/>
</dbReference>
<protein>
    <recommendedName>
        <fullName evidence="3">BIG2 domain-containing protein</fullName>
    </recommendedName>
</protein>
<accession>A0ABX3ATH8</accession>
<comment type="caution">
    <text evidence="1">The sequence shown here is derived from an EMBL/GenBank/DDBJ whole genome shotgun (WGS) entry which is preliminary data.</text>
</comment>
<evidence type="ECO:0000313" key="1">
    <source>
        <dbReference type="EMBL" id="OEF11838.1"/>
    </source>
</evidence>
<gene>
    <name evidence="1" type="ORF">A1Q5_09855</name>
</gene>